<organism evidence="1 2">
    <name type="scientific">Streptomyces iconiensis</name>
    <dbReference type="NCBI Taxonomy" id="1384038"/>
    <lineage>
        <taxon>Bacteria</taxon>
        <taxon>Bacillati</taxon>
        <taxon>Actinomycetota</taxon>
        <taxon>Actinomycetes</taxon>
        <taxon>Kitasatosporales</taxon>
        <taxon>Streptomycetaceae</taxon>
        <taxon>Streptomyces</taxon>
    </lineage>
</organism>
<reference evidence="1 2" key="1">
    <citation type="submission" date="2023-05" db="EMBL/GenBank/DDBJ databases">
        <title>Streptantibioticus silvisoli sp. nov., acidotolerant actinomycetes 1 from pine litter.</title>
        <authorList>
            <person name="Swiecimska M."/>
            <person name="Golinska P."/>
            <person name="Sangal V."/>
            <person name="Wachnowicz B."/>
            <person name="Goodfellow M."/>
        </authorList>
    </citation>
    <scope>NUCLEOTIDE SEQUENCE [LARGE SCALE GENOMIC DNA]</scope>
    <source>
        <strain evidence="1 2">DSM 42109</strain>
    </source>
</reference>
<evidence type="ECO:0000313" key="1">
    <source>
        <dbReference type="EMBL" id="MDJ1136165.1"/>
    </source>
</evidence>
<keyword evidence="2" id="KW-1185">Reference proteome</keyword>
<evidence type="ECO:0008006" key="3">
    <source>
        <dbReference type="Google" id="ProtNLM"/>
    </source>
</evidence>
<dbReference type="RefSeq" id="WP_274042979.1">
    <property type="nucleotide sequence ID" value="NZ_JANCPR020000037.1"/>
</dbReference>
<proteinExistence type="predicted"/>
<gene>
    <name evidence="1" type="ORF">NMN56_030315</name>
</gene>
<dbReference type="EMBL" id="JANCPR020000037">
    <property type="protein sequence ID" value="MDJ1136165.1"/>
    <property type="molecule type" value="Genomic_DNA"/>
</dbReference>
<protein>
    <recommendedName>
        <fullName evidence="3">Phage protein</fullName>
    </recommendedName>
</protein>
<name>A0ABT7A4C0_9ACTN</name>
<comment type="caution">
    <text evidence="1">The sequence shown here is derived from an EMBL/GenBank/DDBJ whole genome shotgun (WGS) entry which is preliminary data.</text>
</comment>
<evidence type="ECO:0000313" key="2">
    <source>
        <dbReference type="Proteomes" id="UP001214441"/>
    </source>
</evidence>
<dbReference type="Proteomes" id="UP001214441">
    <property type="component" value="Unassembled WGS sequence"/>
</dbReference>
<accession>A0ABT7A4C0</accession>
<sequence length="259" mass="29105">MYTDLVLLESRSARSGMAHRVEVLGKVKALRFSTGNTQATTQDVANYFEVAAKTVEKLVERHREELENNGLAVLQGADLQEFVTDRMSVTNPGTKGYPQMVRSLTVFNRRAVLNVAMLLRDSEVARWVRTALLSAEESVHPGVAMAQCAAEEFRQTLRNLSEGHSELDQRVTRVERSVHDLGTGFQELGPVIGRISARLERMDHRLVETERRTSHTERVVCAMSERLTGMSEEMRSMRGDLQSVLRATGAKPARRGRRN</sequence>